<evidence type="ECO:0000259" key="1">
    <source>
        <dbReference type="Pfam" id="PF24024"/>
    </source>
</evidence>
<reference evidence="2" key="1">
    <citation type="submission" date="2022-05" db="EMBL/GenBank/DDBJ databases">
        <title>Sphingomonas sp. strain RMG20 Genome sequencing and assembly.</title>
        <authorList>
            <person name="Kim I."/>
        </authorList>
    </citation>
    <scope>NUCLEOTIDE SEQUENCE</scope>
    <source>
        <strain evidence="2">RMG20</strain>
    </source>
</reference>
<dbReference type="Proteomes" id="UP001055580">
    <property type="component" value="Chromosome"/>
</dbReference>
<name>A0ABY4TST5_9SPHN</name>
<gene>
    <name evidence="2" type="ORF">M9980_07705</name>
</gene>
<dbReference type="RefSeq" id="WP_250748642.1">
    <property type="nucleotide sequence ID" value="NZ_CP098401.1"/>
</dbReference>
<evidence type="ECO:0000313" key="3">
    <source>
        <dbReference type="Proteomes" id="UP001055580"/>
    </source>
</evidence>
<feature type="domain" description="DUF7336" evidence="1">
    <location>
        <begin position="2"/>
        <end position="65"/>
    </location>
</feature>
<dbReference type="Pfam" id="PF24024">
    <property type="entry name" value="DUF7336"/>
    <property type="match status" value="1"/>
</dbReference>
<sequence length="135" mass="15572">MYLLHHVREDDEYREDAKLIGVYRSRATAEQAITRLAIQPGFCDYPQGFEIGEMPLDRDHWEEGFVRMIGVLMPLHNAGADVWRPVEAEVLPLERFKIIGPMPNDEVWRYAPGSIVRCEVQRREHGETLVAVARA</sequence>
<evidence type="ECO:0000313" key="2">
    <source>
        <dbReference type="EMBL" id="URW74472.1"/>
    </source>
</evidence>
<dbReference type="EMBL" id="CP098401">
    <property type="protein sequence ID" value="URW74472.1"/>
    <property type="molecule type" value="Genomic_DNA"/>
</dbReference>
<keyword evidence="3" id="KW-1185">Reference proteome</keyword>
<organism evidence="2 3">
    <name type="scientific">Sphingomonas donggukensis</name>
    <dbReference type="NCBI Taxonomy" id="2949093"/>
    <lineage>
        <taxon>Bacteria</taxon>
        <taxon>Pseudomonadati</taxon>
        <taxon>Pseudomonadota</taxon>
        <taxon>Alphaproteobacteria</taxon>
        <taxon>Sphingomonadales</taxon>
        <taxon>Sphingomonadaceae</taxon>
        <taxon>Sphingomonas</taxon>
    </lineage>
</organism>
<protein>
    <recommendedName>
        <fullName evidence="1">DUF7336 domain-containing protein</fullName>
    </recommendedName>
</protein>
<dbReference type="InterPro" id="IPR055760">
    <property type="entry name" value="DUF7336"/>
</dbReference>
<accession>A0ABY4TST5</accession>
<proteinExistence type="predicted"/>